<keyword evidence="1" id="KW-0472">Membrane</keyword>
<dbReference type="Proteomes" id="UP000494165">
    <property type="component" value="Unassembled WGS sequence"/>
</dbReference>
<comment type="caution">
    <text evidence="2">The sequence shown here is derived from an EMBL/GenBank/DDBJ whole genome shotgun (WGS) entry which is preliminary data.</text>
</comment>
<evidence type="ECO:0000313" key="2">
    <source>
        <dbReference type="EMBL" id="CAB3372079.1"/>
    </source>
</evidence>
<accession>A0A8S1CQ48</accession>
<feature type="transmembrane region" description="Helical" evidence="1">
    <location>
        <begin position="462"/>
        <end position="484"/>
    </location>
</feature>
<keyword evidence="1" id="KW-1133">Transmembrane helix</keyword>
<name>A0A8S1CQ48_9INSE</name>
<keyword evidence="3" id="KW-1185">Reference proteome</keyword>
<reference evidence="2 3" key="1">
    <citation type="submission" date="2020-04" db="EMBL/GenBank/DDBJ databases">
        <authorList>
            <person name="Alioto T."/>
            <person name="Alioto T."/>
            <person name="Gomez Garrido J."/>
        </authorList>
    </citation>
    <scope>NUCLEOTIDE SEQUENCE [LARGE SCALE GENOMIC DNA]</scope>
</reference>
<dbReference type="EMBL" id="CADEPI010000068">
    <property type="protein sequence ID" value="CAB3372079.1"/>
    <property type="molecule type" value="Genomic_DNA"/>
</dbReference>
<evidence type="ECO:0000313" key="3">
    <source>
        <dbReference type="Proteomes" id="UP000494165"/>
    </source>
</evidence>
<evidence type="ECO:0000256" key="1">
    <source>
        <dbReference type="SAM" id="Phobius"/>
    </source>
</evidence>
<sequence>MVPPSAPAEDGAEEETAPEAPVPCVTCDECNHDCCALCPSIDDIMWSRLGKCLIVQVLIVFVLVLHLALSSQIVDEFRRYEPRSSDELCSNSACDCTKANGTVDIKCGCQHYFPNISKTFELPFPAIIPENTTILYVSNCDTVKIVKNELRVKNVYFPNWFGIQDVDTLIMDSTVALMGRNIFIGNVRHIPEFPIGILRMAVNGWAFNAIEMSTKFVMNNITFRVIEENAFNMTLINRHRSGLFVMAGCTVDELKSTSFKVTADLVQVLGCHFERLQSAVFELQAGSILFSSNFFSKSVESFAFNISAVKTHFYHNLFNELCADAFFGITGLGNENSFNFTGNALKIVHNGSLNPNKAVSKNDALLANSFLNCTSSNIGWIWEAAFGSYVSTNTKEYYQMLLSYENCNICYNYLEDPERQTCFLENVTMMYDPQKLDNKIMKFYNGSVNNEKICHFLINSSIMLEPTVILFVQIVCFYLVAFLIH</sequence>
<protein>
    <submittedName>
        <fullName evidence="2">Uncharacterized protein</fullName>
    </submittedName>
</protein>
<gene>
    <name evidence="2" type="ORF">CLODIP_2_CD06515</name>
</gene>
<keyword evidence="1" id="KW-0812">Transmembrane</keyword>
<dbReference type="AlphaFoldDB" id="A0A8S1CQ48"/>
<proteinExistence type="predicted"/>
<organism evidence="2 3">
    <name type="scientific">Cloeon dipterum</name>
    <dbReference type="NCBI Taxonomy" id="197152"/>
    <lineage>
        <taxon>Eukaryota</taxon>
        <taxon>Metazoa</taxon>
        <taxon>Ecdysozoa</taxon>
        <taxon>Arthropoda</taxon>
        <taxon>Hexapoda</taxon>
        <taxon>Insecta</taxon>
        <taxon>Pterygota</taxon>
        <taxon>Palaeoptera</taxon>
        <taxon>Ephemeroptera</taxon>
        <taxon>Pisciforma</taxon>
        <taxon>Baetidae</taxon>
        <taxon>Cloeon</taxon>
    </lineage>
</organism>
<feature type="transmembrane region" description="Helical" evidence="1">
    <location>
        <begin position="53"/>
        <end position="74"/>
    </location>
</feature>